<name>A0A7T6Z3N5_9BACI</name>
<dbReference type="EMBL" id="CP054705">
    <property type="protein sequence ID" value="QQK76193.1"/>
    <property type="molecule type" value="Genomic_DNA"/>
</dbReference>
<feature type="coiled-coil region" evidence="1">
    <location>
        <begin position="55"/>
        <end position="95"/>
    </location>
</feature>
<evidence type="ECO:0000256" key="1">
    <source>
        <dbReference type="SAM" id="Coils"/>
    </source>
</evidence>
<proteinExistence type="predicted"/>
<keyword evidence="3" id="KW-1185">Reference proteome</keyword>
<accession>A0A7T6Z3N5</accession>
<protein>
    <submittedName>
        <fullName evidence="2">Malate synthase</fullName>
    </submittedName>
</protein>
<dbReference type="KEGG" id="scia:HUG15_11910"/>
<reference evidence="2 3" key="1">
    <citation type="submission" date="2020-06" db="EMBL/GenBank/DDBJ databases">
        <title>Genomic analysis of Salicibibacter sp. NKC5-3.</title>
        <authorList>
            <person name="Oh Y.J."/>
        </authorList>
    </citation>
    <scope>NUCLEOTIDE SEQUENCE [LARGE SCALE GENOMIC DNA]</scope>
    <source>
        <strain evidence="2 3">NKC5-3</strain>
    </source>
</reference>
<evidence type="ECO:0000313" key="3">
    <source>
        <dbReference type="Proteomes" id="UP000595823"/>
    </source>
</evidence>
<keyword evidence="1" id="KW-0175">Coiled coil</keyword>
<dbReference type="Proteomes" id="UP000595823">
    <property type="component" value="Chromosome"/>
</dbReference>
<sequence>MNLINEEITHKTFGEGDIVDQDESSITIDFNEETKKFVYPDAFGTFITLKNRDTAKYLQKIISERETEKKELEKKREEDKERQALEQQLRKKLKNNKIHKSSQIVFWLDEEVQQNVFTDWQMPSGKVKSGKNKGELNRPSRLRPNSLCLLTAKKSDKPETERQILGLYMVSETFIGNLSDDGIVPAHEEFRIKLTDHETENMLFWNYYVNKKYPHRMTWNSGKYRYFENAWAAQILKDIIALKTDEEEIKVAENFLKYFCEMNALDVDNIPEANGALKQ</sequence>
<evidence type="ECO:0000313" key="2">
    <source>
        <dbReference type="EMBL" id="QQK76193.1"/>
    </source>
</evidence>
<dbReference type="AlphaFoldDB" id="A0A7T6Z3N5"/>
<gene>
    <name evidence="2" type="ORF">HUG15_11910</name>
</gene>
<organism evidence="2 3">
    <name type="scientific">Salicibibacter cibarius</name>
    <dbReference type="NCBI Taxonomy" id="2743000"/>
    <lineage>
        <taxon>Bacteria</taxon>
        <taxon>Bacillati</taxon>
        <taxon>Bacillota</taxon>
        <taxon>Bacilli</taxon>
        <taxon>Bacillales</taxon>
        <taxon>Bacillaceae</taxon>
        <taxon>Salicibibacter</taxon>
    </lineage>
</organism>
<dbReference type="RefSeq" id="WP_200123328.1">
    <property type="nucleotide sequence ID" value="NZ_CP054705.1"/>
</dbReference>